<dbReference type="InterPro" id="IPR013249">
    <property type="entry name" value="RNA_pol_sigma70_r4_t2"/>
</dbReference>
<dbReference type="NCBIfam" id="TIGR02937">
    <property type="entry name" value="sigma70-ECF"/>
    <property type="match status" value="1"/>
</dbReference>
<dbReference type="PANTHER" id="PTHR43133:SF51">
    <property type="entry name" value="RNA POLYMERASE SIGMA FACTOR"/>
    <property type="match status" value="1"/>
</dbReference>
<feature type="domain" description="RNA polymerase sigma factor 70 region 4 type 2" evidence="6">
    <location>
        <begin position="115"/>
        <end position="164"/>
    </location>
</feature>
<organism evidence="7 8">
    <name type="scientific">Sulfidibacter corallicola</name>
    <dbReference type="NCBI Taxonomy" id="2818388"/>
    <lineage>
        <taxon>Bacteria</taxon>
        <taxon>Pseudomonadati</taxon>
        <taxon>Acidobacteriota</taxon>
        <taxon>Holophagae</taxon>
        <taxon>Acanthopleuribacterales</taxon>
        <taxon>Acanthopleuribacteraceae</taxon>
        <taxon>Sulfidibacter</taxon>
    </lineage>
</organism>
<dbReference type="GO" id="GO:0003677">
    <property type="term" value="F:DNA binding"/>
    <property type="evidence" value="ECO:0007669"/>
    <property type="project" value="InterPro"/>
</dbReference>
<proteinExistence type="inferred from homology"/>
<dbReference type="SUPFAM" id="SSF88659">
    <property type="entry name" value="Sigma3 and sigma4 domains of RNA polymerase sigma factors"/>
    <property type="match status" value="1"/>
</dbReference>
<dbReference type="CDD" id="cd06171">
    <property type="entry name" value="Sigma70_r4"/>
    <property type="match status" value="1"/>
</dbReference>
<dbReference type="SUPFAM" id="SSF88946">
    <property type="entry name" value="Sigma2 domain of RNA polymerase sigma factors"/>
    <property type="match status" value="1"/>
</dbReference>
<dbReference type="GO" id="GO:0006352">
    <property type="term" value="P:DNA-templated transcription initiation"/>
    <property type="evidence" value="ECO:0007669"/>
    <property type="project" value="InterPro"/>
</dbReference>
<dbReference type="Pfam" id="PF04542">
    <property type="entry name" value="Sigma70_r2"/>
    <property type="match status" value="1"/>
</dbReference>
<keyword evidence="2" id="KW-0805">Transcription regulation</keyword>
<evidence type="ECO:0000313" key="7">
    <source>
        <dbReference type="EMBL" id="QTD53461.1"/>
    </source>
</evidence>
<keyword evidence="8" id="KW-1185">Reference proteome</keyword>
<comment type="similarity">
    <text evidence="1">Belongs to the sigma-70 factor family. ECF subfamily.</text>
</comment>
<evidence type="ECO:0000259" key="6">
    <source>
        <dbReference type="Pfam" id="PF08281"/>
    </source>
</evidence>
<evidence type="ECO:0000256" key="4">
    <source>
        <dbReference type="ARBA" id="ARBA00023163"/>
    </source>
</evidence>
<dbReference type="GO" id="GO:0016987">
    <property type="term" value="F:sigma factor activity"/>
    <property type="evidence" value="ECO:0007669"/>
    <property type="project" value="UniProtKB-KW"/>
</dbReference>
<gene>
    <name evidence="7" type="ORF">J3U87_13485</name>
</gene>
<dbReference type="InterPro" id="IPR007627">
    <property type="entry name" value="RNA_pol_sigma70_r2"/>
</dbReference>
<evidence type="ECO:0000256" key="3">
    <source>
        <dbReference type="ARBA" id="ARBA00023082"/>
    </source>
</evidence>
<dbReference type="Gene3D" id="1.10.1740.10">
    <property type="match status" value="1"/>
</dbReference>
<dbReference type="InterPro" id="IPR013325">
    <property type="entry name" value="RNA_pol_sigma_r2"/>
</dbReference>
<dbReference type="InterPro" id="IPR013324">
    <property type="entry name" value="RNA_pol_sigma_r3/r4-like"/>
</dbReference>
<keyword evidence="3" id="KW-0731">Sigma factor</keyword>
<sequence length="180" mass="21331">MDMESHPHFRVFFDQYYPVIYRNFRARIKDWSLAEELAQETFFRASRSMDPAREEYSLAWLTVIADNVFKNWLRYRYASKRDGVEQPIEESESGTPYHDPKQEKALILKQRMDGLKLAIEALSPQMRRCFTLFYLNEYKYEEIALLLGISVQTVKSQLSRARHKVADSLKKDHQEVGKQA</sequence>
<evidence type="ECO:0000256" key="2">
    <source>
        <dbReference type="ARBA" id="ARBA00023015"/>
    </source>
</evidence>
<reference evidence="7" key="1">
    <citation type="submission" date="2021-03" db="EMBL/GenBank/DDBJ databases">
        <title>Acanthopleuribacteraceae sp. M133.</title>
        <authorList>
            <person name="Wang G."/>
        </authorList>
    </citation>
    <scope>NUCLEOTIDE SEQUENCE</scope>
    <source>
        <strain evidence="7">M133</strain>
    </source>
</reference>
<dbReference type="KEGG" id="scor:J3U87_13485"/>
<evidence type="ECO:0000259" key="5">
    <source>
        <dbReference type="Pfam" id="PF04542"/>
    </source>
</evidence>
<dbReference type="Proteomes" id="UP000663929">
    <property type="component" value="Chromosome"/>
</dbReference>
<dbReference type="AlphaFoldDB" id="A0A8A4TWA4"/>
<keyword evidence="4" id="KW-0804">Transcription</keyword>
<feature type="domain" description="RNA polymerase sigma-70 region 2" evidence="5">
    <location>
        <begin position="13"/>
        <end position="76"/>
    </location>
</feature>
<dbReference type="Pfam" id="PF08281">
    <property type="entry name" value="Sigma70_r4_2"/>
    <property type="match status" value="1"/>
</dbReference>
<name>A0A8A4TWA4_SULCO</name>
<dbReference type="RefSeq" id="WP_337249565.1">
    <property type="nucleotide sequence ID" value="NZ_CP071793.1"/>
</dbReference>
<dbReference type="PANTHER" id="PTHR43133">
    <property type="entry name" value="RNA POLYMERASE ECF-TYPE SIGMA FACTO"/>
    <property type="match status" value="1"/>
</dbReference>
<dbReference type="InterPro" id="IPR036388">
    <property type="entry name" value="WH-like_DNA-bd_sf"/>
</dbReference>
<dbReference type="Gene3D" id="1.10.10.10">
    <property type="entry name" value="Winged helix-like DNA-binding domain superfamily/Winged helix DNA-binding domain"/>
    <property type="match status" value="1"/>
</dbReference>
<evidence type="ECO:0000313" key="8">
    <source>
        <dbReference type="Proteomes" id="UP000663929"/>
    </source>
</evidence>
<evidence type="ECO:0000256" key="1">
    <source>
        <dbReference type="ARBA" id="ARBA00010641"/>
    </source>
</evidence>
<dbReference type="InterPro" id="IPR014284">
    <property type="entry name" value="RNA_pol_sigma-70_dom"/>
</dbReference>
<dbReference type="InterPro" id="IPR039425">
    <property type="entry name" value="RNA_pol_sigma-70-like"/>
</dbReference>
<dbReference type="EMBL" id="CP071793">
    <property type="protein sequence ID" value="QTD53461.1"/>
    <property type="molecule type" value="Genomic_DNA"/>
</dbReference>
<accession>A0A8A4TWA4</accession>
<protein>
    <submittedName>
        <fullName evidence="7">RNA polymerase sigma factor</fullName>
    </submittedName>
</protein>